<evidence type="ECO:0000313" key="3">
    <source>
        <dbReference type="Proteomes" id="UP000273405"/>
    </source>
</evidence>
<dbReference type="Gene3D" id="2.60.40.2870">
    <property type="match status" value="1"/>
</dbReference>
<keyword evidence="3" id="KW-1185">Reference proteome</keyword>
<comment type="caution">
    <text evidence="2">The sequence shown here is derived from an EMBL/GenBank/DDBJ whole genome shotgun (WGS) entry which is preliminary data.</text>
</comment>
<feature type="chain" id="PRO_5017486013" evidence="1">
    <location>
        <begin position="26"/>
        <end position="196"/>
    </location>
</feature>
<proteinExistence type="predicted"/>
<evidence type="ECO:0000256" key="1">
    <source>
        <dbReference type="SAM" id="SignalP"/>
    </source>
</evidence>
<evidence type="ECO:0000313" key="2">
    <source>
        <dbReference type="EMBL" id="RKH41415.1"/>
    </source>
</evidence>
<reference evidence="3" key="1">
    <citation type="submission" date="2018-09" db="EMBL/GenBank/DDBJ databases">
        <authorList>
            <person name="Livingstone P.G."/>
            <person name="Whitworth D.E."/>
        </authorList>
    </citation>
    <scope>NUCLEOTIDE SEQUENCE [LARGE SCALE GENOMIC DNA]</scope>
    <source>
        <strain evidence="3">CA040B</strain>
    </source>
</reference>
<name>A0A3A8NJP9_9BACT</name>
<dbReference type="InterPro" id="IPR032624">
    <property type="entry name" value="DUF4879"/>
</dbReference>
<dbReference type="Pfam" id="PF16219">
    <property type="entry name" value="DUF4879"/>
    <property type="match status" value="1"/>
</dbReference>
<keyword evidence="1" id="KW-0732">Signal</keyword>
<accession>A0A3A8NJP9</accession>
<dbReference type="Proteomes" id="UP000273405">
    <property type="component" value="Unassembled WGS sequence"/>
</dbReference>
<protein>
    <submittedName>
        <fullName evidence="2">DUF4879 domain-containing protein</fullName>
    </submittedName>
</protein>
<feature type="signal peptide" evidence="1">
    <location>
        <begin position="1"/>
        <end position="25"/>
    </location>
</feature>
<dbReference type="AlphaFoldDB" id="A0A3A8NJP9"/>
<organism evidence="2 3">
    <name type="scientific">Corallococcus sicarius</name>
    <dbReference type="NCBI Taxonomy" id="2316726"/>
    <lineage>
        <taxon>Bacteria</taxon>
        <taxon>Pseudomonadati</taxon>
        <taxon>Myxococcota</taxon>
        <taxon>Myxococcia</taxon>
        <taxon>Myxococcales</taxon>
        <taxon>Cystobacterineae</taxon>
        <taxon>Myxococcaceae</taxon>
        <taxon>Corallococcus</taxon>
    </lineage>
</organism>
<dbReference type="EMBL" id="RAWG01000107">
    <property type="protein sequence ID" value="RKH41415.1"/>
    <property type="molecule type" value="Genomic_DNA"/>
</dbReference>
<gene>
    <name evidence="2" type="ORF">D7X12_18300</name>
</gene>
<sequence length="196" mass="20633">MNGRIPMIRKLLAGALLAVSMTASATEVAPSETARRFVDSTLRGQTLDVSSRQLGKLPMSTEGVTTLGPAPALSYVQVYAVGSSNVGWESVSASQVTTAYDHGGDVLLVAVLELGYGTSRYVTMAGSAVSGSMNYANDSICDDGFGNLVMPCSPGQVIVGFMRYYDVSGNQSGTFYYQSTSINSPFNTMSDTMSIL</sequence>